<dbReference type="GO" id="GO:0003824">
    <property type="term" value="F:catalytic activity"/>
    <property type="evidence" value="ECO:0007669"/>
    <property type="project" value="UniProtKB-ARBA"/>
</dbReference>
<dbReference type="PANTHER" id="PTHR10885:SF0">
    <property type="entry name" value="ISOPENTENYL-DIPHOSPHATE DELTA-ISOMERASE"/>
    <property type="match status" value="1"/>
</dbReference>
<accession>A0A934IZB2</accession>
<organism evidence="2 3">
    <name type="scientific">Paenibacillus roseus</name>
    <dbReference type="NCBI Taxonomy" id="2798579"/>
    <lineage>
        <taxon>Bacteria</taxon>
        <taxon>Bacillati</taxon>
        <taxon>Bacillota</taxon>
        <taxon>Bacilli</taxon>
        <taxon>Bacillales</taxon>
        <taxon>Paenibacillaceae</taxon>
        <taxon>Paenibacillus</taxon>
    </lineage>
</organism>
<dbReference type="PROSITE" id="PS51462">
    <property type="entry name" value="NUDIX"/>
    <property type="match status" value="1"/>
</dbReference>
<name>A0A934IZB2_9BACL</name>
<dbReference type="InterPro" id="IPR015797">
    <property type="entry name" value="NUDIX_hydrolase-like_dom_sf"/>
</dbReference>
<feature type="domain" description="Nudix hydrolase" evidence="1">
    <location>
        <begin position="29"/>
        <end position="172"/>
    </location>
</feature>
<evidence type="ECO:0000313" key="3">
    <source>
        <dbReference type="Proteomes" id="UP000640274"/>
    </source>
</evidence>
<comment type="caution">
    <text evidence="2">The sequence shown here is derived from an EMBL/GenBank/DDBJ whole genome shotgun (WGS) entry which is preliminary data.</text>
</comment>
<dbReference type="Gene3D" id="3.90.79.10">
    <property type="entry name" value="Nucleoside Triphosphate Pyrophosphohydrolase"/>
    <property type="match status" value="1"/>
</dbReference>
<reference evidence="2" key="1">
    <citation type="submission" date="2020-12" db="EMBL/GenBank/DDBJ databases">
        <authorList>
            <person name="Huq M.A."/>
        </authorList>
    </citation>
    <scope>NUCLEOTIDE SEQUENCE</scope>
    <source>
        <strain evidence="2">MAHUQ-46</strain>
    </source>
</reference>
<gene>
    <name evidence="2" type="ORF">JFN88_03815</name>
</gene>
<keyword evidence="3" id="KW-1185">Reference proteome</keyword>
<sequence>MMSEIFDYYDEQMNYQGTALRSEVHRRGLWHQTIHCWVMQKREGRCYVWFQLRQSDKDTYPDLLDITVAGHLSAGETIEDGVRELEEELGIRASFSELFKLGEHREQLEGHVRGVPFIDRELSHVFGYASRVPLASLELQSEEVAGIFEAGLDEMIALFEGRLDAVSADGMVTCCSGELQPVQRNVRATDFVPRPSSYYSGMFRALAQHGLSV</sequence>
<protein>
    <submittedName>
        <fullName evidence="2">NUDIX domain-containing protein</fullName>
    </submittedName>
</protein>
<dbReference type="InterPro" id="IPR000086">
    <property type="entry name" value="NUDIX_hydrolase_dom"/>
</dbReference>
<evidence type="ECO:0000259" key="1">
    <source>
        <dbReference type="PROSITE" id="PS51462"/>
    </source>
</evidence>
<dbReference type="SUPFAM" id="SSF55811">
    <property type="entry name" value="Nudix"/>
    <property type="match status" value="1"/>
</dbReference>
<dbReference type="EMBL" id="JAELUP010000008">
    <property type="protein sequence ID" value="MBJ6360449.1"/>
    <property type="molecule type" value="Genomic_DNA"/>
</dbReference>
<dbReference type="PANTHER" id="PTHR10885">
    <property type="entry name" value="ISOPENTENYL-DIPHOSPHATE DELTA-ISOMERASE"/>
    <property type="match status" value="1"/>
</dbReference>
<dbReference type="Proteomes" id="UP000640274">
    <property type="component" value="Unassembled WGS sequence"/>
</dbReference>
<dbReference type="CDD" id="cd04692">
    <property type="entry name" value="NUDIX_Hydrolase"/>
    <property type="match status" value="1"/>
</dbReference>
<proteinExistence type="predicted"/>
<dbReference type="Pfam" id="PF00293">
    <property type="entry name" value="NUDIX"/>
    <property type="match status" value="1"/>
</dbReference>
<dbReference type="AlphaFoldDB" id="A0A934IZB2"/>
<evidence type="ECO:0000313" key="2">
    <source>
        <dbReference type="EMBL" id="MBJ6360449.1"/>
    </source>
</evidence>